<dbReference type="Proteomes" id="UP000008544">
    <property type="component" value="Chromosome"/>
</dbReference>
<evidence type="ECO:0000256" key="6">
    <source>
        <dbReference type="SAM" id="Phobius"/>
    </source>
</evidence>
<accession>B1I3S1</accession>
<dbReference type="GO" id="GO:0015658">
    <property type="term" value="F:branched-chain amino acid transmembrane transporter activity"/>
    <property type="evidence" value="ECO:0007669"/>
    <property type="project" value="InterPro"/>
</dbReference>
<evidence type="ECO:0000256" key="4">
    <source>
        <dbReference type="ARBA" id="ARBA00022989"/>
    </source>
</evidence>
<dbReference type="PANTHER" id="PTHR30482:SF20">
    <property type="entry name" value="HIGH-AFFINITY BRANCHED-CHAIN AMINO ACID TRANSPORT SYSTEM PERMEASE PROTEIN LIVM"/>
    <property type="match status" value="1"/>
</dbReference>
<evidence type="ECO:0000256" key="5">
    <source>
        <dbReference type="ARBA" id="ARBA00023136"/>
    </source>
</evidence>
<organism evidence="7 8">
    <name type="scientific">Desulforudis audaxviator (strain MP104C)</name>
    <dbReference type="NCBI Taxonomy" id="477974"/>
    <lineage>
        <taxon>Bacteria</taxon>
        <taxon>Bacillati</taxon>
        <taxon>Bacillota</taxon>
        <taxon>Clostridia</taxon>
        <taxon>Thermoanaerobacterales</taxon>
        <taxon>Candidatus Desulforudaceae</taxon>
        <taxon>Candidatus Desulforudis</taxon>
    </lineage>
</organism>
<evidence type="ECO:0000313" key="7">
    <source>
        <dbReference type="EMBL" id="ACA59640.1"/>
    </source>
</evidence>
<evidence type="ECO:0000313" key="8">
    <source>
        <dbReference type="Proteomes" id="UP000008544"/>
    </source>
</evidence>
<sequence length="299" mass="32033">MDDLIRQFINPYYVQVLTLLGIFLIAALGLHLITGVTGQLSFGHAAFLSIGAYTAALLNLRLDLPFLACLLAGACAAALAGVLVGFPSMRLTGDYLGIATLGFAEIVRVVFMNLEITGGARGLAGIPRETNLVTVYVLVILTIWAMYRLNNSRFGRALVAIREDEIAAECMGIKSLWYKVGAFAIGSFCAGLAGGLYAHLLQYLNPSDFGFARSFEILCFVVLGGLGSIPGAVLGTTILTIAPEMLRFSAEYRMMMYGILMVLMMIFRPSGLLGGVDLVRSFKHLLSKTRNTATPAGGT</sequence>
<dbReference type="AlphaFoldDB" id="B1I3S1"/>
<keyword evidence="5 6" id="KW-0472">Membrane</keyword>
<evidence type="ECO:0000256" key="2">
    <source>
        <dbReference type="ARBA" id="ARBA00022475"/>
    </source>
</evidence>
<keyword evidence="3 6" id="KW-0812">Transmembrane</keyword>
<feature type="transmembrane region" description="Helical" evidence="6">
    <location>
        <begin position="93"/>
        <end position="111"/>
    </location>
</feature>
<dbReference type="RefSeq" id="WP_012302226.1">
    <property type="nucleotide sequence ID" value="NC_010424.1"/>
</dbReference>
<dbReference type="InterPro" id="IPR001851">
    <property type="entry name" value="ABC_transp_permease"/>
</dbReference>
<comment type="subcellular location">
    <subcellularLocation>
        <location evidence="1">Cell membrane</location>
        <topology evidence="1">Multi-pass membrane protein</topology>
    </subcellularLocation>
</comment>
<feature type="transmembrane region" description="Helical" evidence="6">
    <location>
        <begin position="40"/>
        <end position="58"/>
    </location>
</feature>
<dbReference type="eggNOG" id="COG4177">
    <property type="taxonomic scope" value="Bacteria"/>
</dbReference>
<keyword evidence="4 6" id="KW-1133">Transmembrane helix</keyword>
<reference evidence="8" key="1">
    <citation type="submission" date="2007-10" db="EMBL/GenBank/DDBJ databases">
        <title>Complete sequence of chromosome of Desulforudis audaxviator MP104C.</title>
        <authorList>
            <person name="Copeland A."/>
            <person name="Lucas S."/>
            <person name="Lapidus A."/>
            <person name="Barry K."/>
            <person name="Glavina del Rio T."/>
            <person name="Dalin E."/>
            <person name="Tice H."/>
            <person name="Bruce D."/>
            <person name="Pitluck S."/>
            <person name="Lowry S.R."/>
            <person name="Larimer F."/>
            <person name="Land M.L."/>
            <person name="Hauser L."/>
            <person name="Kyrpides N."/>
            <person name="Ivanova N.N."/>
            <person name="Richardson P."/>
        </authorList>
    </citation>
    <scope>NUCLEOTIDE SEQUENCE [LARGE SCALE GENOMIC DNA]</scope>
    <source>
        <strain evidence="8">MP104C</strain>
    </source>
</reference>
<feature type="transmembrane region" description="Helical" evidence="6">
    <location>
        <begin position="131"/>
        <end position="147"/>
    </location>
</feature>
<feature type="transmembrane region" description="Helical" evidence="6">
    <location>
        <begin position="254"/>
        <end position="276"/>
    </location>
</feature>
<dbReference type="KEGG" id="dau:Daud_1129"/>
<dbReference type="STRING" id="477974.Daud_1129"/>
<keyword evidence="8" id="KW-1185">Reference proteome</keyword>
<dbReference type="EMBL" id="CP000860">
    <property type="protein sequence ID" value="ACA59640.1"/>
    <property type="molecule type" value="Genomic_DNA"/>
</dbReference>
<feature type="transmembrane region" description="Helical" evidence="6">
    <location>
        <begin position="12"/>
        <end position="33"/>
    </location>
</feature>
<dbReference type="OrthoDB" id="9789927at2"/>
<feature type="transmembrane region" description="Helical" evidence="6">
    <location>
        <begin position="64"/>
        <end position="86"/>
    </location>
</feature>
<dbReference type="CDD" id="cd06581">
    <property type="entry name" value="TM_PBP1_LivM_like"/>
    <property type="match status" value="1"/>
</dbReference>
<feature type="transmembrane region" description="Helical" evidence="6">
    <location>
        <begin position="180"/>
        <end position="200"/>
    </location>
</feature>
<dbReference type="Pfam" id="PF02653">
    <property type="entry name" value="BPD_transp_2"/>
    <property type="match status" value="1"/>
</dbReference>
<dbReference type="HOGENOM" id="CLU_031365_1_2_9"/>
<dbReference type="InterPro" id="IPR043428">
    <property type="entry name" value="LivM-like"/>
</dbReference>
<feature type="transmembrane region" description="Helical" evidence="6">
    <location>
        <begin position="220"/>
        <end position="242"/>
    </location>
</feature>
<evidence type="ECO:0000256" key="1">
    <source>
        <dbReference type="ARBA" id="ARBA00004651"/>
    </source>
</evidence>
<keyword evidence="2" id="KW-1003">Cell membrane</keyword>
<proteinExistence type="predicted"/>
<evidence type="ECO:0000256" key="3">
    <source>
        <dbReference type="ARBA" id="ARBA00022692"/>
    </source>
</evidence>
<gene>
    <name evidence="7" type="ordered locus">Daud_1129</name>
</gene>
<dbReference type="GO" id="GO:0005886">
    <property type="term" value="C:plasma membrane"/>
    <property type="evidence" value="ECO:0007669"/>
    <property type="project" value="UniProtKB-SubCell"/>
</dbReference>
<protein>
    <submittedName>
        <fullName evidence="7">Inner-membrane translocator</fullName>
    </submittedName>
</protein>
<name>B1I3S1_DESAP</name>
<dbReference type="PANTHER" id="PTHR30482">
    <property type="entry name" value="HIGH-AFFINITY BRANCHED-CHAIN AMINO ACID TRANSPORT SYSTEM PERMEASE"/>
    <property type="match status" value="1"/>
</dbReference>
<reference evidence="7 8" key="2">
    <citation type="journal article" date="2008" name="Science">
        <title>Environmental genomics reveals a single-species ecosystem deep within Earth.</title>
        <authorList>
            <person name="Chivian D."/>
            <person name="Brodie E.L."/>
            <person name="Alm E.J."/>
            <person name="Culley D.E."/>
            <person name="Dehal P.S."/>
            <person name="Desantis T.Z."/>
            <person name="Gihring T.M."/>
            <person name="Lapidus A."/>
            <person name="Lin L.H."/>
            <person name="Lowry S.R."/>
            <person name="Moser D.P."/>
            <person name="Richardson P.M."/>
            <person name="Southam G."/>
            <person name="Wanger G."/>
            <person name="Pratt L.M."/>
            <person name="Andersen G.L."/>
            <person name="Hazen T.C."/>
            <person name="Brockman F.J."/>
            <person name="Arkin A.P."/>
            <person name="Onstott T.C."/>
        </authorList>
    </citation>
    <scope>NUCLEOTIDE SEQUENCE [LARGE SCALE GENOMIC DNA]</scope>
    <source>
        <strain evidence="7 8">MP104C</strain>
    </source>
</reference>